<evidence type="ECO:0000313" key="3">
    <source>
        <dbReference type="EMBL" id="PIR73904.1"/>
    </source>
</evidence>
<dbReference type="InterPro" id="IPR011042">
    <property type="entry name" value="6-blade_b-propeller_TolB-like"/>
</dbReference>
<feature type="domain" description="Pyrroloquinoline quinone-dependent pyranose dehydrogenase beta-propeller" evidence="2">
    <location>
        <begin position="63"/>
        <end position="412"/>
    </location>
</feature>
<evidence type="ECO:0000313" key="4">
    <source>
        <dbReference type="Proteomes" id="UP000230154"/>
    </source>
</evidence>
<dbReference type="AlphaFoldDB" id="A0A2H0TP34"/>
<comment type="caution">
    <text evidence="3">The sequence shown here is derived from an EMBL/GenBank/DDBJ whole genome shotgun (WGS) entry which is preliminary data.</text>
</comment>
<feature type="domain" description="Bacterial spore germination immunoglobulin-like" evidence="1">
    <location>
        <begin position="432"/>
        <end position="517"/>
    </location>
</feature>
<dbReference type="Proteomes" id="UP000230154">
    <property type="component" value="Unassembled WGS sequence"/>
</dbReference>
<dbReference type="EMBL" id="PFCB01000036">
    <property type="protein sequence ID" value="PIR73904.1"/>
    <property type="molecule type" value="Genomic_DNA"/>
</dbReference>
<dbReference type="InterPro" id="IPR011041">
    <property type="entry name" value="Quinoprot_gluc/sorb_DH_b-prop"/>
</dbReference>
<reference evidence="4" key="1">
    <citation type="submission" date="2017-09" db="EMBL/GenBank/DDBJ databases">
        <title>Depth-based differentiation of microbial function through sediment-hosted aquifers and enrichment of novel symbionts in the deep terrestrial subsurface.</title>
        <authorList>
            <person name="Probst A.J."/>
            <person name="Ladd B."/>
            <person name="Jarett J.K."/>
            <person name="Geller-Mcgrath D.E."/>
            <person name="Sieber C.M.K."/>
            <person name="Emerson J.B."/>
            <person name="Anantharaman K."/>
            <person name="Thomas B.C."/>
            <person name="Malmstrom R."/>
            <person name="Stieglmeier M."/>
            <person name="Klingl A."/>
            <person name="Woyke T."/>
            <person name="Ryan C.M."/>
            <person name="Banfield J.F."/>
        </authorList>
    </citation>
    <scope>NUCLEOTIDE SEQUENCE [LARGE SCALE GENOMIC DNA]</scope>
</reference>
<evidence type="ECO:0000259" key="1">
    <source>
        <dbReference type="Pfam" id="PF10648"/>
    </source>
</evidence>
<dbReference type="Pfam" id="PF22807">
    <property type="entry name" value="TrAA12"/>
    <property type="match status" value="1"/>
</dbReference>
<name>A0A2H0TP34_9BACT</name>
<proteinExistence type="predicted"/>
<evidence type="ECO:0000259" key="2">
    <source>
        <dbReference type="Pfam" id="PF22807"/>
    </source>
</evidence>
<evidence type="ECO:0008006" key="5">
    <source>
        <dbReference type="Google" id="ProtNLM"/>
    </source>
</evidence>
<dbReference type="Gene3D" id="2.120.10.30">
    <property type="entry name" value="TolB, C-terminal domain"/>
    <property type="match status" value="1"/>
</dbReference>
<dbReference type="Pfam" id="PF10648">
    <property type="entry name" value="Gmad2"/>
    <property type="match status" value="1"/>
</dbReference>
<dbReference type="PANTHER" id="PTHR19328">
    <property type="entry name" value="HEDGEHOG-INTERACTING PROTEIN"/>
    <property type="match status" value="1"/>
</dbReference>
<dbReference type="InterPro" id="IPR054539">
    <property type="entry name" value="Beta-prop_PDH"/>
</dbReference>
<dbReference type="InterPro" id="IPR018911">
    <property type="entry name" value="Gmad2_Ig-like_dom"/>
</dbReference>
<protein>
    <recommendedName>
        <fullName evidence="5">Glucose/Sorbosone dehydrogenase domain-containing protein</fullName>
    </recommendedName>
</protein>
<accession>A0A2H0TP34</accession>
<sequence>MKKFVIGFIIISFFVAVALAYVWGRTRLGLSAALLPPPRDIASEIENAQLAPGINDTDFPLALPDGFRIEVFAKNMEGARVMAMDPRGNMWVSRRSEGVITLLTVENGVVVSQNDVIRNLKNPHGLAFDIADPYLLYIAEENQIIKIRTYSEAPLEKVVDLPSGGRHVTRTLFWGADNRLYVSIGSTCDVCEEQDARNGSIQRVDIENGRLEPVATGLRNAVFGTINPVDGGLWVTEMGRDRLGDDLPPDEINIVRAGANYGWPICYGKNIHDTEFDKKTYIRNPCEDTIPSYIDLPAHVAPLGLAFVPEEVHSGASGQGWPEEYWYDVLIAFHGSWNSTDPVGYTIARVAIDADGNFEHVDQDGNPRIENFVSGWLTDDGRALGRPVDLIVRPGGTLYVSDDKAGLVYKISYRGTEINGDDVPAEDAQSLIEITYPQEGQGIVSPLRFEGSARGTWFFEADFPVRVVDTLDREIGVGIAHAQSEWMTQEFVPFVGTVEFAQQPAGDVGYVIFEKDNPSGLARNAASVRVPVTFVAAGELGQQQQDGCIISGCSSQVCADEAVVTDCQYKEEYICYQKAVCQKNTAGQCAWESTRDLAACLEQFE</sequence>
<dbReference type="SUPFAM" id="SSF50952">
    <property type="entry name" value="Soluble quinoprotein glucose dehydrogenase"/>
    <property type="match status" value="1"/>
</dbReference>
<organism evidence="3 4">
    <name type="scientific">Candidatus Magasanikbacteria bacterium CG10_big_fil_rev_8_21_14_0_10_47_10</name>
    <dbReference type="NCBI Taxonomy" id="1974652"/>
    <lineage>
        <taxon>Bacteria</taxon>
        <taxon>Candidatus Magasanikiibacteriota</taxon>
    </lineage>
</organism>
<gene>
    <name evidence="3" type="ORF">COU35_05210</name>
</gene>
<dbReference type="PANTHER" id="PTHR19328:SF53">
    <property type="entry name" value="MEMBRANE PROTEIN"/>
    <property type="match status" value="1"/>
</dbReference>